<evidence type="ECO:0000313" key="8">
    <source>
        <dbReference type="EMBL" id="MBC5738301.1"/>
    </source>
</evidence>
<feature type="transmembrane region" description="Helical" evidence="6">
    <location>
        <begin position="370"/>
        <end position="388"/>
    </location>
</feature>
<feature type="transmembrane region" description="Helical" evidence="6">
    <location>
        <begin position="273"/>
        <end position="293"/>
    </location>
</feature>
<accession>A0A8J6JEW7</accession>
<evidence type="ECO:0000256" key="2">
    <source>
        <dbReference type="ARBA" id="ARBA00022475"/>
    </source>
</evidence>
<feature type="transmembrane region" description="Helical" evidence="6">
    <location>
        <begin position="24"/>
        <end position="45"/>
    </location>
</feature>
<evidence type="ECO:0000256" key="4">
    <source>
        <dbReference type="ARBA" id="ARBA00022989"/>
    </source>
</evidence>
<dbReference type="AlphaFoldDB" id="A0A8J6JEW7"/>
<comment type="caution">
    <text evidence="8">The sequence shown here is derived from an EMBL/GenBank/DDBJ whole genome shotgun (WGS) entry which is preliminary data.</text>
</comment>
<evidence type="ECO:0000256" key="5">
    <source>
        <dbReference type="ARBA" id="ARBA00023136"/>
    </source>
</evidence>
<feature type="transmembrane region" description="Helical" evidence="6">
    <location>
        <begin position="102"/>
        <end position="129"/>
    </location>
</feature>
<gene>
    <name evidence="8" type="ORF">H8S62_14905</name>
</gene>
<evidence type="ECO:0000256" key="1">
    <source>
        <dbReference type="ARBA" id="ARBA00004651"/>
    </source>
</evidence>
<feature type="transmembrane region" description="Helical" evidence="6">
    <location>
        <begin position="250"/>
        <end position="267"/>
    </location>
</feature>
<dbReference type="Proteomes" id="UP000607645">
    <property type="component" value="Unassembled WGS sequence"/>
</dbReference>
<feature type="transmembrane region" description="Helical" evidence="6">
    <location>
        <begin position="57"/>
        <end position="77"/>
    </location>
</feature>
<feature type="transmembrane region" description="Helical" evidence="6">
    <location>
        <begin position="314"/>
        <end position="340"/>
    </location>
</feature>
<dbReference type="GO" id="GO:0005886">
    <property type="term" value="C:plasma membrane"/>
    <property type="evidence" value="ECO:0007669"/>
    <property type="project" value="UniProtKB-SubCell"/>
</dbReference>
<evidence type="ECO:0000313" key="9">
    <source>
        <dbReference type="Proteomes" id="UP000607645"/>
    </source>
</evidence>
<feature type="transmembrane region" description="Helical" evidence="6">
    <location>
        <begin position="183"/>
        <end position="205"/>
    </location>
</feature>
<feature type="transmembrane region" description="Helical" evidence="6">
    <location>
        <begin position="435"/>
        <end position="452"/>
    </location>
</feature>
<keyword evidence="4 6" id="KW-1133">Transmembrane helix</keyword>
<feature type="transmembrane region" description="Helical" evidence="6">
    <location>
        <begin position="150"/>
        <end position="171"/>
    </location>
</feature>
<feature type="transmembrane region" description="Helical" evidence="6">
    <location>
        <begin position="346"/>
        <end position="363"/>
    </location>
</feature>
<keyword evidence="2" id="KW-1003">Cell membrane</keyword>
<keyword evidence="5 6" id="KW-0472">Membrane</keyword>
<keyword evidence="3 6" id="KW-0812">Transmembrane</keyword>
<evidence type="ECO:0000256" key="6">
    <source>
        <dbReference type="SAM" id="Phobius"/>
    </source>
</evidence>
<dbReference type="PANTHER" id="PTHR43478">
    <property type="entry name" value="NA+/H+ ANTIPORTER-RELATED"/>
    <property type="match status" value="1"/>
</dbReference>
<proteinExistence type="predicted"/>
<organism evidence="8 9">
    <name type="scientific">Lawsonibacter faecis</name>
    <dbReference type="NCBI Taxonomy" id="2763052"/>
    <lineage>
        <taxon>Bacteria</taxon>
        <taxon>Bacillati</taxon>
        <taxon>Bacillota</taxon>
        <taxon>Clostridia</taxon>
        <taxon>Eubacteriales</taxon>
        <taxon>Oscillospiraceae</taxon>
        <taxon>Lawsonibacter</taxon>
    </lineage>
</organism>
<name>A0A8J6JEW7_9FIRM</name>
<reference evidence="8" key="1">
    <citation type="submission" date="2020-08" db="EMBL/GenBank/DDBJ databases">
        <title>Genome public.</title>
        <authorList>
            <person name="Liu C."/>
            <person name="Sun Q."/>
        </authorList>
    </citation>
    <scope>NUCLEOTIDE SEQUENCE</scope>
    <source>
        <strain evidence="8">NSJ-52</strain>
    </source>
</reference>
<dbReference type="Pfam" id="PF03553">
    <property type="entry name" value="Na_H_antiporter"/>
    <property type="match status" value="1"/>
</dbReference>
<comment type="subcellular location">
    <subcellularLocation>
        <location evidence="1">Cell membrane</location>
        <topology evidence="1">Multi-pass membrane protein</topology>
    </subcellularLocation>
</comment>
<evidence type="ECO:0000256" key="3">
    <source>
        <dbReference type="ARBA" id="ARBA00022692"/>
    </source>
</evidence>
<dbReference type="PANTHER" id="PTHR43478:SF1">
    <property type="entry name" value="NA+_H+ ANTIPORTER NHAC-LIKE C-TERMINAL DOMAIN-CONTAINING PROTEIN"/>
    <property type="match status" value="1"/>
</dbReference>
<protein>
    <recommendedName>
        <fullName evidence="7">Na+/H+ antiporter NhaC-like C-terminal domain-containing protein</fullName>
    </recommendedName>
</protein>
<evidence type="ECO:0000259" key="7">
    <source>
        <dbReference type="Pfam" id="PF03553"/>
    </source>
</evidence>
<feature type="domain" description="Na+/H+ antiporter NhaC-like C-terminal" evidence="7">
    <location>
        <begin position="178"/>
        <end position="454"/>
    </location>
</feature>
<keyword evidence="9" id="KW-1185">Reference proteome</keyword>
<sequence>MHYGLLSLIPPVLALFLALYTKNIMLALFTGIVSCSIIVNGWGFLPAIFDSYLMEGVGGNVDMFIYMFVFGAFIAAIKKGGGFAAFSDFAEKHFNTPKKSKFLTWLLSGIVVNQSLGTIGVGSIMRPITDRHKISREKLGYLLSTTAEPVTALVPITIYILFFGGMISSIVPGLNGQEEYVKAIPFNFFCIICLVVGLLTALEVIPDFGYMKKREKAARENGELIRPGSSPIETKELDEMQAPEGIKPDFLCFLLPFIAFFAGIIIIRIQTGMFSLGTPILVGFIVSIAYPIIRRYFKFSDVMDLLINGAKSMVPVCLILALAFGFGKSVAAVGFAAYIVEMTQSILTPAILPAVVFVICAVASYATGSLISACVILAPIAVTLAYSVDANLTLTIAALVGGSTFGDCSSPLSDIVIESAMGAGVDVMDLGKAQLLPRLILGVVTVALYLVFGMI</sequence>
<dbReference type="EMBL" id="JACOPQ010000014">
    <property type="protein sequence ID" value="MBC5738301.1"/>
    <property type="molecule type" value="Genomic_DNA"/>
</dbReference>
<dbReference type="RefSeq" id="WP_155146106.1">
    <property type="nucleotide sequence ID" value="NZ_JACOPQ010000014.1"/>
</dbReference>
<dbReference type="InterPro" id="IPR018461">
    <property type="entry name" value="Na/H_Antiport_NhaC-like_C"/>
</dbReference>